<keyword evidence="4 8" id="KW-0228">DNA excision</keyword>
<dbReference type="InterPro" id="IPR036237">
    <property type="entry name" value="Xyl_isomerase-like_sf"/>
</dbReference>
<dbReference type="STRING" id="483913.AN935_18830"/>
<keyword evidence="2 8" id="KW-0255">Endonuclease</keyword>
<dbReference type="InterPro" id="IPR023520">
    <property type="entry name" value="UvdE_bac"/>
</dbReference>
<keyword evidence="6 8" id="KW-0234">DNA repair</keyword>
<evidence type="ECO:0000313" key="10">
    <source>
        <dbReference type="EMBL" id="WEY85573.1"/>
    </source>
</evidence>
<evidence type="ECO:0000256" key="7">
    <source>
        <dbReference type="ARBA" id="ARBA00025029"/>
    </source>
</evidence>
<dbReference type="SUPFAM" id="SSF51658">
    <property type="entry name" value="Xylose isomerase-like"/>
    <property type="match status" value="1"/>
</dbReference>
<evidence type="ECO:0000256" key="8">
    <source>
        <dbReference type="HAMAP-Rule" id="MF_00606"/>
    </source>
</evidence>
<evidence type="ECO:0000313" key="11">
    <source>
        <dbReference type="Proteomes" id="UP000032247"/>
    </source>
</evidence>
<reference evidence="9 11" key="1">
    <citation type="submission" date="2014-12" db="EMBL/GenBank/DDBJ databases">
        <title>Comparative genome analysis of Bacillus coagulans HM-08, Clostridium butyricum HM-68, Bacillus subtilis HM-66 and Bacillus licheniformis BL-09.</title>
        <authorList>
            <person name="Zhang H."/>
        </authorList>
    </citation>
    <scope>NUCLEOTIDE SEQUENCE [LARGE SCALE GENOMIC DNA]</scope>
    <source>
        <strain evidence="9 11">HM-66</strain>
    </source>
</reference>
<comment type="similarity">
    <text evidence="8">Belongs to the uve1/UvsE family.</text>
</comment>
<dbReference type="GO" id="GO:0006290">
    <property type="term" value="P:pyrimidine dimer repair"/>
    <property type="evidence" value="ECO:0007669"/>
    <property type="project" value="UniProtKB-UniRule"/>
</dbReference>
<keyword evidence="5 8" id="KW-0378">Hydrolase</keyword>
<dbReference type="Pfam" id="PF03851">
    <property type="entry name" value="UvdE"/>
    <property type="match status" value="1"/>
</dbReference>
<dbReference type="PANTHER" id="PTHR31290:SF5">
    <property type="entry name" value="UV-DAMAGE ENDONUCLEASE"/>
    <property type="match status" value="1"/>
</dbReference>
<evidence type="ECO:0000256" key="1">
    <source>
        <dbReference type="ARBA" id="ARBA00022722"/>
    </source>
</evidence>
<comment type="function">
    <text evidence="8">Component in a DNA repair pathway. Removal of UV-light damaged nucleotides. Recognizes pyrimidine dimers and cleave a phosphodiester bond immediately 5' to the lesion.</text>
</comment>
<evidence type="ECO:0000256" key="5">
    <source>
        <dbReference type="ARBA" id="ARBA00022801"/>
    </source>
</evidence>
<dbReference type="EC" id="3.-.-.-" evidence="8"/>
<keyword evidence="1 8" id="KW-0540">Nuclease</keyword>
<dbReference type="GO" id="GO:0009411">
    <property type="term" value="P:response to UV"/>
    <property type="evidence" value="ECO:0007669"/>
    <property type="project" value="InterPro"/>
</dbReference>
<comment type="function">
    <text evidence="7">Component in a DNA repair pathway. Removal of UV LIGHT damaged nucleotides. Recognizes pyrimidine dimers and cleave a phosphodiester bond immediately 5' to the lesion.</text>
</comment>
<dbReference type="Proteomes" id="UP001214898">
    <property type="component" value="Chromosome"/>
</dbReference>
<dbReference type="PANTHER" id="PTHR31290">
    <property type="entry name" value="UV-DAMAGE ENDONUCLEASE"/>
    <property type="match status" value="1"/>
</dbReference>
<keyword evidence="3 8" id="KW-0227">DNA damage</keyword>
<dbReference type="PATRIC" id="fig|1423.173.peg.4593"/>
<gene>
    <name evidence="8 10" type="primary">uvsE</name>
    <name evidence="10" type="ORF">P5633_05190</name>
    <name evidence="9" type="ORF">SC09_contig4orf01039</name>
</gene>
<evidence type="ECO:0000256" key="3">
    <source>
        <dbReference type="ARBA" id="ARBA00022763"/>
    </source>
</evidence>
<evidence type="ECO:0000256" key="6">
    <source>
        <dbReference type="ARBA" id="ARBA00023204"/>
    </source>
</evidence>
<dbReference type="AlphaFoldDB" id="A0A0D1KIV2"/>
<dbReference type="Gene3D" id="3.20.20.150">
    <property type="entry name" value="Divalent-metal-dependent TIM barrel enzymes"/>
    <property type="match status" value="1"/>
</dbReference>
<dbReference type="HAMAP" id="MF_00606">
    <property type="entry name" value="UV_endonuclease"/>
    <property type="match status" value="1"/>
</dbReference>
<dbReference type="InterPro" id="IPR004601">
    <property type="entry name" value="UvdE"/>
</dbReference>
<organism evidence="9 11">
    <name type="scientific">Bacillus subtilis</name>
    <dbReference type="NCBI Taxonomy" id="1423"/>
    <lineage>
        <taxon>Bacteria</taxon>
        <taxon>Bacillati</taxon>
        <taxon>Bacillota</taxon>
        <taxon>Bacilli</taxon>
        <taxon>Bacillales</taxon>
        <taxon>Bacillaceae</taxon>
        <taxon>Bacillus</taxon>
    </lineage>
</organism>
<accession>A0A0D1KIV2</accession>
<reference evidence="10" key="2">
    <citation type="submission" date="2023-03" db="EMBL/GenBank/DDBJ databases">
        <title>Complete genome sequences of 52 Bacillus and Priestia strains isolated from West-African fermentations and 26 reference strains from the DSMZ collection.</title>
        <authorList>
            <person name="Wiedenbein E.S."/>
            <person name="Canoy T.S."/>
            <person name="Hui Y."/>
            <person name="Parkouda C."/>
            <person name="Dawende C."/>
            <person name="Ametefe E."/>
            <person name="Jespersen L."/>
            <person name="Nielsen D.S."/>
        </authorList>
    </citation>
    <scope>NUCLEOTIDE SEQUENCE</scope>
    <source>
        <strain evidence="10">PRO56</strain>
    </source>
</reference>
<proteinExistence type="inferred from homology"/>
<dbReference type="EMBL" id="JXBC01000013">
    <property type="protein sequence ID" value="KIU06052.1"/>
    <property type="molecule type" value="Genomic_DNA"/>
</dbReference>
<dbReference type="GO" id="GO:0004519">
    <property type="term" value="F:endonuclease activity"/>
    <property type="evidence" value="ECO:0007669"/>
    <property type="project" value="UniProtKB-UniRule"/>
</dbReference>
<sequence length="320" mass="36972">MIFRFGFVSNAMSLWDASPAKTLTFARYSKLSKTERKEALLTVTKANLRNTMRTLHYIIGHGIPLYRFSSSIVPLATHPDVMWDFVTPFQKEFREIGELVKTHQLRTSFHPNQFTLFTSPKESLTKNAVTDMAYHYRMLEAMGIADRSVINIHIGGAYGNKDTATAQFHQNIKQLPQEIKDRMTLENDDKTYTTEETLQFCEQEDVPFVFDFHHFYANPDDHVDLNVALPRMIKTWERIGLQPKVHLSSPKSEQAIRSHADYVDANFLLPLLERFRQWGTNIDFMIEAKQKDKALLRLMDELSSIRGVKRIGGGALQWKS</sequence>
<name>A0A0D1KIV2_BACIU</name>
<evidence type="ECO:0000256" key="2">
    <source>
        <dbReference type="ARBA" id="ARBA00022759"/>
    </source>
</evidence>
<dbReference type="NCBIfam" id="TIGR00629">
    <property type="entry name" value="uvde"/>
    <property type="match status" value="1"/>
</dbReference>
<dbReference type="EMBL" id="CP120576">
    <property type="protein sequence ID" value="WEY85573.1"/>
    <property type="molecule type" value="Genomic_DNA"/>
</dbReference>
<dbReference type="GO" id="GO:0006289">
    <property type="term" value="P:nucleotide-excision repair"/>
    <property type="evidence" value="ECO:0007669"/>
    <property type="project" value="InterPro"/>
</dbReference>
<evidence type="ECO:0000256" key="4">
    <source>
        <dbReference type="ARBA" id="ARBA00022769"/>
    </source>
</evidence>
<dbReference type="GO" id="GO:0016787">
    <property type="term" value="F:hydrolase activity"/>
    <property type="evidence" value="ECO:0007669"/>
    <property type="project" value="UniProtKB-KW"/>
</dbReference>
<dbReference type="Proteomes" id="UP000032247">
    <property type="component" value="Unassembled WGS sequence"/>
</dbReference>
<evidence type="ECO:0000313" key="9">
    <source>
        <dbReference type="EMBL" id="KIU06052.1"/>
    </source>
</evidence>
<protein>
    <recommendedName>
        <fullName evidence="8">UV DNA damage endonuclease</fullName>
        <shortName evidence="8">UV-endonuclease</shortName>
        <shortName evidence="8">UVED</shortName>
        <ecNumber evidence="8">3.-.-.-</ecNumber>
    </recommendedName>
</protein>